<protein>
    <recommendedName>
        <fullName evidence="4">Type II secretion system protein</fullName>
    </recommendedName>
</protein>
<feature type="transmembrane region" description="Helical" evidence="1">
    <location>
        <begin position="29"/>
        <end position="49"/>
    </location>
</feature>
<dbReference type="EMBL" id="JACOPB010000003">
    <property type="protein sequence ID" value="MBC5708185.1"/>
    <property type="molecule type" value="Genomic_DNA"/>
</dbReference>
<evidence type="ECO:0000313" key="3">
    <source>
        <dbReference type="Proteomes" id="UP000634672"/>
    </source>
</evidence>
<comment type="caution">
    <text evidence="2">The sequence shown here is derived from an EMBL/GenBank/DDBJ whole genome shotgun (WGS) entry which is preliminary data.</text>
</comment>
<keyword evidence="1" id="KW-1133">Transmembrane helix</keyword>
<proteinExistence type="predicted"/>
<sequence>MKSGIRTGSAYKNVKQKCRDTRGETLAEVLVGILFVALASSLFLSMVTVSQNINANTQKADDTFYKAMSQLECMEADGAVVQKKNGTVRVTIGEDGSISQDYGVTVYYGDDMMAYRSGGEPEEEK</sequence>
<organism evidence="2 3">
    <name type="scientific">Hungatella hominis</name>
    <dbReference type="NCBI Taxonomy" id="2763050"/>
    <lineage>
        <taxon>Bacteria</taxon>
        <taxon>Bacillati</taxon>
        <taxon>Bacillota</taxon>
        <taxon>Clostridia</taxon>
        <taxon>Lachnospirales</taxon>
        <taxon>Lachnospiraceae</taxon>
        <taxon>Hungatella</taxon>
    </lineage>
</organism>
<evidence type="ECO:0000256" key="1">
    <source>
        <dbReference type="SAM" id="Phobius"/>
    </source>
</evidence>
<dbReference type="Proteomes" id="UP000634672">
    <property type="component" value="Unassembled WGS sequence"/>
</dbReference>
<evidence type="ECO:0000313" key="2">
    <source>
        <dbReference type="EMBL" id="MBC5708185.1"/>
    </source>
</evidence>
<name>A0ABR7H4R2_9FIRM</name>
<keyword evidence="1" id="KW-0472">Membrane</keyword>
<dbReference type="RefSeq" id="WP_187021043.1">
    <property type="nucleotide sequence ID" value="NZ_JACOPB010000003.1"/>
</dbReference>
<evidence type="ECO:0008006" key="4">
    <source>
        <dbReference type="Google" id="ProtNLM"/>
    </source>
</evidence>
<accession>A0ABR7H4R2</accession>
<gene>
    <name evidence="2" type="ORF">H8S75_09500</name>
</gene>
<keyword evidence="1" id="KW-0812">Transmembrane</keyword>
<keyword evidence="3" id="KW-1185">Reference proteome</keyword>
<reference evidence="2 3" key="1">
    <citation type="submission" date="2020-08" db="EMBL/GenBank/DDBJ databases">
        <title>Genome public.</title>
        <authorList>
            <person name="Liu C."/>
            <person name="Sun Q."/>
        </authorList>
    </citation>
    <scope>NUCLEOTIDE SEQUENCE [LARGE SCALE GENOMIC DNA]</scope>
    <source>
        <strain evidence="2 3">NSJ-66</strain>
    </source>
</reference>